<keyword evidence="3" id="KW-1185">Reference proteome</keyword>
<comment type="caution">
    <text evidence="2">The sequence shown here is derived from an EMBL/GenBank/DDBJ whole genome shotgun (WGS) entry which is preliminary data.</text>
</comment>
<gene>
    <name evidence="2" type="ORF">GCM10010357_54870</name>
</gene>
<dbReference type="Proteomes" id="UP001500879">
    <property type="component" value="Unassembled WGS sequence"/>
</dbReference>
<accession>A0ABN0Z078</accession>
<proteinExistence type="predicted"/>
<evidence type="ECO:0000256" key="1">
    <source>
        <dbReference type="SAM" id="Phobius"/>
    </source>
</evidence>
<reference evidence="2 3" key="1">
    <citation type="journal article" date="2019" name="Int. J. Syst. Evol. Microbiol.">
        <title>The Global Catalogue of Microorganisms (GCM) 10K type strain sequencing project: providing services to taxonomists for standard genome sequencing and annotation.</title>
        <authorList>
            <consortium name="The Broad Institute Genomics Platform"/>
            <consortium name="The Broad Institute Genome Sequencing Center for Infectious Disease"/>
            <person name="Wu L."/>
            <person name="Ma J."/>
        </authorList>
    </citation>
    <scope>NUCLEOTIDE SEQUENCE [LARGE SCALE GENOMIC DNA]</scope>
    <source>
        <strain evidence="2 3">JCM 4788</strain>
    </source>
</reference>
<evidence type="ECO:0008006" key="4">
    <source>
        <dbReference type="Google" id="ProtNLM"/>
    </source>
</evidence>
<keyword evidence="1" id="KW-0472">Membrane</keyword>
<dbReference type="EMBL" id="BAAABX010000057">
    <property type="protein sequence ID" value="GAA0426346.1"/>
    <property type="molecule type" value="Genomic_DNA"/>
</dbReference>
<protein>
    <recommendedName>
        <fullName evidence="4">DUF4760 domain-containing protein</fullName>
    </recommendedName>
</protein>
<organism evidence="2 3">
    <name type="scientific">Streptomyces luteireticuli</name>
    <dbReference type="NCBI Taxonomy" id="173858"/>
    <lineage>
        <taxon>Bacteria</taxon>
        <taxon>Bacillati</taxon>
        <taxon>Actinomycetota</taxon>
        <taxon>Actinomycetes</taxon>
        <taxon>Kitasatosporales</taxon>
        <taxon>Streptomycetaceae</taxon>
        <taxon>Streptomyces</taxon>
    </lineage>
</organism>
<name>A0ABN0Z078_9ACTN</name>
<keyword evidence="1" id="KW-0812">Transmembrane</keyword>
<evidence type="ECO:0000313" key="2">
    <source>
        <dbReference type="EMBL" id="GAA0426346.1"/>
    </source>
</evidence>
<feature type="transmembrane region" description="Helical" evidence="1">
    <location>
        <begin position="12"/>
        <end position="33"/>
    </location>
</feature>
<keyword evidence="1" id="KW-1133">Transmembrane helix</keyword>
<sequence length="175" mass="20546">MTQTLASPWDTTWYAMAGIGQALVAIVVSVGAFNLRQSRKLRIIAYEERFEERYWHLMGRLSADALKGAVQRRPPNKCKDSDLQVVRSYFRLCETQLNVRASGWITDATWDLWAQGIYGRMRHYPFTRVWDEVIANPRADHLYRRLREFLDGGRDPCQLKGWARWWRGLSGPNRR</sequence>
<evidence type="ECO:0000313" key="3">
    <source>
        <dbReference type="Proteomes" id="UP001500879"/>
    </source>
</evidence>